<accession>A0A1Z1WR38</accession>
<dbReference type="Gene3D" id="3.90.1300.10">
    <property type="entry name" value="Amidase signature (AS) domain"/>
    <property type="match status" value="1"/>
</dbReference>
<gene>
    <name evidence="3" type="primary">gatA</name>
    <name evidence="3" type="ORF">SMD44_08354</name>
</gene>
<feature type="compositionally biased region" description="Polar residues" evidence="1">
    <location>
        <begin position="120"/>
        <end position="130"/>
    </location>
</feature>
<proteinExistence type="predicted"/>
<dbReference type="InterPro" id="IPR036928">
    <property type="entry name" value="AS_sf"/>
</dbReference>
<feature type="domain" description="Amidase" evidence="2">
    <location>
        <begin position="24"/>
        <end position="109"/>
    </location>
</feature>
<dbReference type="SUPFAM" id="SSF75304">
    <property type="entry name" value="Amidase signature (AS) enzymes"/>
    <property type="match status" value="1"/>
</dbReference>
<protein>
    <submittedName>
        <fullName evidence="3">Amidase</fullName>
    </submittedName>
</protein>
<dbReference type="InterPro" id="IPR000120">
    <property type="entry name" value="Amidase"/>
</dbReference>
<dbReference type="PANTHER" id="PTHR11895:SF176">
    <property type="entry name" value="AMIDASE AMID-RELATED"/>
    <property type="match status" value="1"/>
</dbReference>
<dbReference type="EMBL" id="CP021748">
    <property type="protein sequence ID" value="ARX88867.1"/>
    <property type="molecule type" value="Genomic_DNA"/>
</dbReference>
<reference evidence="3 4" key="1">
    <citation type="submission" date="2017-05" db="EMBL/GenBank/DDBJ databases">
        <title>Streptomyces alboflavus Genome sequencing and assembly.</title>
        <authorList>
            <person name="Wang Y."/>
            <person name="Du B."/>
            <person name="Ding Y."/>
            <person name="Liu H."/>
            <person name="Hou Q."/>
            <person name="Liu K."/>
            <person name="Wang C."/>
            <person name="Yao L."/>
        </authorList>
    </citation>
    <scope>NUCLEOTIDE SEQUENCE [LARGE SCALE GENOMIC DNA]</scope>
    <source>
        <strain evidence="3 4">MDJK44</strain>
    </source>
</reference>
<name>A0A1Z1WR38_9ACTN</name>
<evidence type="ECO:0000313" key="3">
    <source>
        <dbReference type="EMBL" id="ARX88867.1"/>
    </source>
</evidence>
<keyword evidence="4" id="KW-1185">Reference proteome</keyword>
<dbReference type="Proteomes" id="UP000195880">
    <property type="component" value="Chromosome"/>
</dbReference>
<feature type="region of interest" description="Disordered" evidence="1">
    <location>
        <begin position="88"/>
        <end position="130"/>
    </location>
</feature>
<dbReference type="PANTHER" id="PTHR11895">
    <property type="entry name" value="TRANSAMIDASE"/>
    <property type="match status" value="1"/>
</dbReference>
<dbReference type="GO" id="GO:0003824">
    <property type="term" value="F:catalytic activity"/>
    <property type="evidence" value="ECO:0007669"/>
    <property type="project" value="InterPro"/>
</dbReference>
<evidence type="ECO:0000259" key="2">
    <source>
        <dbReference type="Pfam" id="PF01425"/>
    </source>
</evidence>
<evidence type="ECO:0000313" key="4">
    <source>
        <dbReference type="Proteomes" id="UP000195880"/>
    </source>
</evidence>
<organism evidence="3 4">
    <name type="scientific">Streptomyces alboflavus</name>
    <dbReference type="NCBI Taxonomy" id="67267"/>
    <lineage>
        <taxon>Bacteria</taxon>
        <taxon>Bacillati</taxon>
        <taxon>Actinomycetota</taxon>
        <taxon>Actinomycetes</taxon>
        <taxon>Kitasatosporales</taxon>
        <taxon>Streptomycetaceae</taxon>
        <taxon>Streptomyces</taxon>
    </lineage>
</organism>
<dbReference type="Pfam" id="PF01425">
    <property type="entry name" value="Amidase"/>
    <property type="match status" value="1"/>
</dbReference>
<evidence type="ECO:0000256" key="1">
    <source>
        <dbReference type="SAM" id="MobiDB-lite"/>
    </source>
</evidence>
<dbReference type="AlphaFoldDB" id="A0A1Z1WR38"/>
<dbReference type="InterPro" id="IPR023631">
    <property type="entry name" value="Amidase_dom"/>
</dbReference>
<sequence>MRPFELTLADAAAAVRAKELSPVELTESVLGRARAVEGRLNAFVGLRADEARRAAATAEAEIAAGRYRGPLHGVPLGLKDLIDVKGQPTTASSAVRDGHVAAEDSTVAAPSRPRAPSCSARPTPTSSPTA</sequence>
<dbReference type="KEGG" id="salf:SMD44_08354"/>